<evidence type="ECO:0000256" key="1">
    <source>
        <dbReference type="SAM" id="MobiDB-lite"/>
    </source>
</evidence>
<dbReference type="SUPFAM" id="SSF53300">
    <property type="entry name" value="vWA-like"/>
    <property type="match status" value="1"/>
</dbReference>
<dbReference type="PROSITE" id="PS50234">
    <property type="entry name" value="VWFA"/>
    <property type="match status" value="1"/>
</dbReference>
<evidence type="ECO:0000313" key="3">
    <source>
        <dbReference type="EMBL" id="MBB5802741.1"/>
    </source>
</evidence>
<dbReference type="InterPro" id="IPR002035">
    <property type="entry name" value="VWF_A"/>
</dbReference>
<dbReference type="SUPFAM" id="SSF53850">
    <property type="entry name" value="Periplasmic binding protein-like II"/>
    <property type="match status" value="1"/>
</dbReference>
<dbReference type="SMART" id="SM00327">
    <property type="entry name" value="VWA"/>
    <property type="match status" value="1"/>
</dbReference>
<keyword evidence="4" id="KW-1185">Reference proteome</keyword>
<gene>
    <name evidence="3" type="ORF">F4560_002509</name>
</gene>
<dbReference type="RefSeq" id="WP_184919625.1">
    <property type="nucleotide sequence ID" value="NZ_JACHMO010000001.1"/>
</dbReference>
<name>A0A7W9HIM8_9PSEU</name>
<dbReference type="Gene3D" id="3.40.50.410">
    <property type="entry name" value="von Willebrand factor, type A domain"/>
    <property type="match status" value="1"/>
</dbReference>
<dbReference type="AlphaFoldDB" id="A0A7W9HIM8"/>
<feature type="region of interest" description="Disordered" evidence="1">
    <location>
        <begin position="257"/>
        <end position="287"/>
    </location>
</feature>
<accession>A0A7W9HIM8</accession>
<evidence type="ECO:0000259" key="2">
    <source>
        <dbReference type="PROSITE" id="PS50234"/>
    </source>
</evidence>
<reference evidence="3 4" key="1">
    <citation type="submission" date="2020-08" db="EMBL/GenBank/DDBJ databases">
        <title>Sequencing the genomes of 1000 actinobacteria strains.</title>
        <authorList>
            <person name="Klenk H.-P."/>
        </authorList>
    </citation>
    <scope>NUCLEOTIDE SEQUENCE [LARGE SCALE GENOMIC DNA]</scope>
    <source>
        <strain evidence="3 4">DSM 45486</strain>
    </source>
</reference>
<dbReference type="Proteomes" id="UP000552097">
    <property type="component" value="Unassembled WGS sequence"/>
</dbReference>
<dbReference type="Pfam" id="PF13531">
    <property type="entry name" value="SBP_bac_11"/>
    <property type="match status" value="1"/>
</dbReference>
<feature type="domain" description="VWFA" evidence="2">
    <location>
        <begin position="309"/>
        <end position="501"/>
    </location>
</feature>
<organism evidence="3 4">
    <name type="scientific">Saccharothrix ecbatanensis</name>
    <dbReference type="NCBI Taxonomy" id="1105145"/>
    <lineage>
        <taxon>Bacteria</taxon>
        <taxon>Bacillati</taxon>
        <taxon>Actinomycetota</taxon>
        <taxon>Actinomycetes</taxon>
        <taxon>Pseudonocardiales</taxon>
        <taxon>Pseudonocardiaceae</taxon>
        <taxon>Saccharothrix</taxon>
    </lineage>
</organism>
<proteinExistence type="predicted"/>
<comment type="caution">
    <text evidence="3">The sequence shown here is derived from an EMBL/GenBank/DDBJ whole genome shotgun (WGS) entry which is preliminary data.</text>
</comment>
<protein>
    <recommendedName>
        <fullName evidence="2">VWFA domain-containing protein</fullName>
    </recommendedName>
</protein>
<sequence length="513" mass="54384">MRRPAVVFGVLLLLAVTAWVGYPHLRFSSADCTRILDVTAAPEIAPVVEEAAQRLADPCLRVVVTGAQSARVGDALADPAADHPDVWIPESTVWLQRTQARRAWELPVGGTSIASSPVVLGVAEESARALGWPGEPLTWPKVLDLRVGLPDPARDPIGLSAVLGVRQLPTATATLRRLSTDTEERAADLWARLDGPDPLAAFPVSEQALLQRPGLVAAYADPPVPPLDYPFTVMPRSGERDAARRLLAELLDARTAPDLTEQGLRQPNGTAGPASERTTADTVPPVAVPDTDVADEMLNQWAAINLSGRLQILLDVSGSMGQPVPGTRLDRMTVTLKATEAGFDLVKPTTKVGISLFSTNLDGDRDHRELLPARTVAEHLAGDSLTKLRAVRAIEGGATGLYDSVLATYRAARQNWEPGRLNVVVVMTDGRNEDAVGITADTLLAELRALQDPRRPLPLVGLGIGPDADLGELTGIATATGGRAFTTADPAAIDGIFHSALSGMLCQPPLCKP</sequence>
<evidence type="ECO:0000313" key="4">
    <source>
        <dbReference type="Proteomes" id="UP000552097"/>
    </source>
</evidence>
<dbReference type="EMBL" id="JACHMO010000001">
    <property type="protein sequence ID" value="MBB5802741.1"/>
    <property type="molecule type" value="Genomic_DNA"/>
</dbReference>
<dbReference type="Pfam" id="PF00092">
    <property type="entry name" value="VWA"/>
    <property type="match status" value="1"/>
</dbReference>
<dbReference type="InterPro" id="IPR036465">
    <property type="entry name" value="vWFA_dom_sf"/>
</dbReference>